<dbReference type="OrthoDB" id="148242at2157"/>
<evidence type="ECO:0000259" key="1">
    <source>
        <dbReference type="Pfam" id="PF20755"/>
    </source>
</evidence>
<dbReference type="KEGG" id="gah:GAH_01106"/>
<organism evidence="3 4">
    <name type="scientific">Geoglobus ahangari</name>
    <dbReference type="NCBI Taxonomy" id="113653"/>
    <lineage>
        <taxon>Archaea</taxon>
        <taxon>Methanobacteriati</taxon>
        <taxon>Methanobacteriota</taxon>
        <taxon>Archaeoglobi</taxon>
        <taxon>Archaeoglobales</taxon>
        <taxon>Archaeoglobaceae</taxon>
        <taxon>Geoglobus</taxon>
    </lineage>
</organism>
<dbReference type="Gene3D" id="3.40.50.10670">
    <property type="entry name" value="af2093 domain"/>
    <property type="match status" value="1"/>
</dbReference>
<dbReference type="PATRIC" id="fig|113653.22.peg.1099"/>
<dbReference type="EMBL" id="CP011267">
    <property type="protein sequence ID" value="AKG91578.1"/>
    <property type="molecule type" value="Genomic_DNA"/>
</dbReference>
<dbReference type="Gene3D" id="1.10.3400.10">
    <property type="entry name" value="af_2093 domain like"/>
    <property type="match status" value="1"/>
</dbReference>
<protein>
    <submittedName>
        <fullName evidence="3">Uncharacterized protein</fullName>
    </submittedName>
</protein>
<dbReference type="Pfam" id="PF20897">
    <property type="entry name" value="DUF6846"/>
    <property type="match status" value="1"/>
</dbReference>
<dbReference type="STRING" id="113653.GAH_01106"/>
<reference evidence="3 4" key="1">
    <citation type="submission" date="2015-04" db="EMBL/GenBank/DDBJ databases">
        <title>The complete genome sequence of the hyperthermophilic, obligate iron-reducing archaeon Geoglobus ahangari strain 234T.</title>
        <authorList>
            <person name="Manzella M.P."/>
            <person name="Holmes D.E."/>
            <person name="Rocheleau J.M."/>
            <person name="Chung A."/>
            <person name="Reguera G."/>
            <person name="Kashefi K."/>
        </authorList>
    </citation>
    <scope>NUCLEOTIDE SEQUENCE [LARGE SCALE GENOMIC DNA]</scope>
    <source>
        <strain evidence="3 4">234</strain>
    </source>
</reference>
<evidence type="ECO:0000313" key="4">
    <source>
        <dbReference type="Proteomes" id="UP000034723"/>
    </source>
</evidence>
<name>A0A0F7IEX8_9EURY</name>
<dbReference type="InterPro" id="IPR049264">
    <property type="entry name" value="DUF6846"/>
</dbReference>
<dbReference type="InterPro" id="IPR049265">
    <property type="entry name" value="DUF6834"/>
</dbReference>
<dbReference type="HOGENOM" id="CLU_1113837_0_0_2"/>
<dbReference type="InterPro" id="IPR049429">
    <property type="entry name" value="AF2093-like"/>
</dbReference>
<dbReference type="InterPro" id="IPR023291">
    <property type="entry name" value="Af2093-N"/>
</dbReference>
<feature type="domain" description="DUF6834" evidence="1">
    <location>
        <begin position="99"/>
        <end position="228"/>
    </location>
</feature>
<dbReference type="Pfam" id="PF20755">
    <property type="entry name" value="DUF6834_C"/>
    <property type="match status" value="1"/>
</dbReference>
<dbReference type="InParanoid" id="A0A0F7IEX8"/>
<accession>A0A0F7IEX8</accession>
<evidence type="ECO:0000259" key="2">
    <source>
        <dbReference type="Pfam" id="PF20897"/>
    </source>
</evidence>
<keyword evidence="4" id="KW-1185">Reference proteome</keyword>
<dbReference type="AlphaFoldDB" id="A0A0F7IEX8"/>
<proteinExistence type="predicted"/>
<dbReference type="RefSeq" id="WP_048095192.1">
    <property type="nucleotide sequence ID" value="NZ_CP011267.1"/>
</dbReference>
<dbReference type="CDD" id="cd22184">
    <property type="entry name" value="Af2093-like"/>
    <property type="match status" value="1"/>
</dbReference>
<evidence type="ECO:0000313" key="3">
    <source>
        <dbReference type="EMBL" id="AKG91578.1"/>
    </source>
</evidence>
<dbReference type="Proteomes" id="UP000034723">
    <property type="component" value="Chromosome"/>
</dbReference>
<dbReference type="GeneID" id="24803681"/>
<gene>
    <name evidence="3" type="ORF">GAH_01106</name>
</gene>
<dbReference type="InterPro" id="IPR049266">
    <property type="entry name" value="AF2093-like_C_sf"/>
</dbReference>
<feature type="domain" description="DUF6846" evidence="2">
    <location>
        <begin position="6"/>
        <end position="97"/>
    </location>
</feature>
<sequence>MDDVREVVRLVSERLAGKEVTTEEEIRRTALRAMLQHFGAKHVGNVDEVVSAVVESLCDEPVSLHSLHYSEELKIEDLTFRHIHTCKPTKEQVEDAYDELVTSRRLLSSIPIMKEVTDRFFSGYDVEEGLIRVYSKGRNRYGVYYSTIDDVGEDIDVHVRVAGEFDGEYVVVVPTEEEITHFLRFFARHSEKVKNAGFKIWVVNTEEKTIDPFIGYPKDFLLLKGFKNPKIATQINSLWRVHVENLD</sequence>